<sequence>MKKENEKSGMSRRKFINSVALTGAAFTIVPRDVLGGKGYTAPSDKLNIAIIGIGGKGRSDMTTISQTANIVAFADVDDRQVDKTIQKTKEDGNMELAETLESIPRYKDYRVMLDKEKGIDGVTVSIPDHSHAMAAMTAMKHGKNVFVQKPLTHSVKEARILRDAAKKYGVITQMGNQGHAGEGIRLIREWLQDGAIGEVDKVACWTNRPVWKTGMDRPTEIPSVPPGVDWNLWLGPAPYRPYHPDYMPWSWRAWCDFGTGALGDMGAHIFDVPYENLDLRYPVTVEASSTKFNGESWPVAEVIRYQFPERNGKPPVELTWYDGGMMPPRPEELEPGRRMGDSDGGVLYYGSKGKIMCGTYGRGPRIIPETKMKEYKQPPKTIKRSPGIHQEWLEAIKNNVQATSNFEYASRLVETMMLGNIAIRMAPKYTVLDWDGEKGEFTNLPEANDYLIREYADGWSLS</sequence>
<dbReference type="AlphaFoldDB" id="A0A3B1BXP2"/>
<protein>
    <submittedName>
        <fullName evidence="3">NADH-dependent dehydrogenase</fullName>
    </submittedName>
</protein>
<feature type="domain" description="Gfo/Idh/MocA-like oxidoreductase N-terminal" evidence="1">
    <location>
        <begin position="46"/>
        <end position="175"/>
    </location>
</feature>
<dbReference type="Gene3D" id="3.40.50.720">
    <property type="entry name" value="NAD(P)-binding Rossmann-like Domain"/>
    <property type="match status" value="1"/>
</dbReference>
<evidence type="ECO:0000259" key="1">
    <source>
        <dbReference type="Pfam" id="PF01408"/>
    </source>
</evidence>
<accession>A0A3B1BXP2</accession>
<dbReference type="Pfam" id="PF19051">
    <property type="entry name" value="GFO_IDH_MocA_C2"/>
    <property type="match status" value="1"/>
</dbReference>
<dbReference type="InterPro" id="IPR000683">
    <property type="entry name" value="Gfo/Idh/MocA-like_OxRdtase_N"/>
</dbReference>
<organism evidence="3">
    <name type="scientific">hydrothermal vent metagenome</name>
    <dbReference type="NCBI Taxonomy" id="652676"/>
    <lineage>
        <taxon>unclassified sequences</taxon>
        <taxon>metagenomes</taxon>
        <taxon>ecological metagenomes</taxon>
    </lineage>
</organism>
<dbReference type="EMBL" id="UOGD01000171">
    <property type="protein sequence ID" value="VAX20572.1"/>
    <property type="molecule type" value="Genomic_DNA"/>
</dbReference>
<dbReference type="PANTHER" id="PTHR43818:SF10">
    <property type="entry name" value="NADH-DEPENDENT DEHYDROGENASE-RELATED"/>
    <property type="match status" value="1"/>
</dbReference>
<dbReference type="Pfam" id="PF01408">
    <property type="entry name" value="GFO_IDH_MocA"/>
    <property type="match status" value="1"/>
</dbReference>
<dbReference type="InterPro" id="IPR036291">
    <property type="entry name" value="NAD(P)-bd_dom_sf"/>
</dbReference>
<dbReference type="GO" id="GO:0000166">
    <property type="term" value="F:nucleotide binding"/>
    <property type="evidence" value="ECO:0007669"/>
    <property type="project" value="InterPro"/>
</dbReference>
<evidence type="ECO:0000313" key="3">
    <source>
        <dbReference type="EMBL" id="VAX20572.1"/>
    </source>
</evidence>
<dbReference type="InterPro" id="IPR043906">
    <property type="entry name" value="Gfo/Idh/MocA_OxRdtase_bact_C"/>
</dbReference>
<dbReference type="InterPro" id="IPR050463">
    <property type="entry name" value="Gfo/Idh/MocA_oxidrdct_glycsds"/>
</dbReference>
<gene>
    <name evidence="3" type="ORF">MNBD_IGNAVI01-504</name>
</gene>
<feature type="domain" description="Gfo/Idh/MocA-like oxidoreductase bacterial type C-terminal" evidence="2">
    <location>
        <begin position="219"/>
        <end position="297"/>
    </location>
</feature>
<evidence type="ECO:0000259" key="2">
    <source>
        <dbReference type="Pfam" id="PF19051"/>
    </source>
</evidence>
<reference evidence="3" key="1">
    <citation type="submission" date="2018-06" db="EMBL/GenBank/DDBJ databases">
        <authorList>
            <person name="Zhirakovskaya E."/>
        </authorList>
    </citation>
    <scope>NUCLEOTIDE SEQUENCE</scope>
</reference>
<dbReference type="SUPFAM" id="SSF55347">
    <property type="entry name" value="Glyceraldehyde-3-phosphate dehydrogenase-like, C-terminal domain"/>
    <property type="match status" value="1"/>
</dbReference>
<dbReference type="PANTHER" id="PTHR43818">
    <property type="entry name" value="BCDNA.GH03377"/>
    <property type="match status" value="1"/>
</dbReference>
<dbReference type="SUPFAM" id="SSF51735">
    <property type="entry name" value="NAD(P)-binding Rossmann-fold domains"/>
    <property type="match status" value="1"/>
</dbReference>
<name>A0A3B1BXP2_9ZZZZ</name>
<dbReference type="Gene3D" id="3.30.360.10">
    <property type="entry name" value="Dihydrodipicolinate Reductase, domain 2"/>
    <property type="match status" value="1"/>
</dbReference>
<proteinExistence type="predicted"/>